<sequence>MSGERGSLPTVFTWMGGGLIVGIAALFGLRPGDHAALPDPPSPAIHSDVSNAMYPSIEGTISLPGSMWEDPFTHAYGDELQNLASKMPDHLSASDVTAILKDRLGDDGRIMYLVVPVPGAVSSDSDGLESHVRKRHAVELALANQGFNLSFPNRMAYRPVTLNYHFSSRSTERRRQQKATSLPRPTEPKENSAEQNEPPAEPTDDPAEPQESAADTTKVPPHQQSTSVEISTFLPTKLYKHRNTADYVLITWVQETHLGEQPLSTLYDILQPIMVAPQGKKNSAFALLGPTFSGALRDLVRDGEQLGSTDDHEKAVASFFDQWDLGAVVCNTNCTATDSSLGLSPGQTDLEIGSHRFVKLIHTIGSDERLLTALKRELSLRGVWPTDGSTSKLVIFAEQSSLSYVEEMQKSLFETSDQQPVVIPYLKNIAASSSEQFGGNSRGGHSSVKDYLNRSMEELGKMASSRLINPSRVRAVGILGSSWEDKNLILEKARPIFPVATFFTTELDARYSLPDYNAHTRNLVVASHYGLGVRGRSNIFGRVNNIPSFRDGYQTSAFVGMSVLCHAFLEQKLKDDRFEKYYGDVSQDLFDLVGRRQTQASESMSHAYLQPLAFEIGTTTPIQLTATQSPEYLPLRQPAGVTSIHEHRSLIGAIVVAMLGIFLGFNFLAAFSTDASNFRDRLRNGYTATTNFFRNFVFNSGNAQKHDTVWPIAIPVVIGILIIAMMVISDRSVQSEPILFTDGVSIWPTVLGLYLVIVLSVREINNRLPNLAADAKTSLQPPPRLLTWKLALTIAIVFYVISFLESGFIEPPARDWAVRWLATALLFAATLCVLLVACKSLLFSLYARKVIETFRDDIPTSSFTDDDGNEVQRRIVNRCRSTMKLSINASRKLLWPAVLSIVFIVARSNWWDSWGHDNSWIALLVSPIIISFVAAIVVRLTAVGFRSEALEFLSHRRYELLSRSDADQYDDATKLLAESIKEITRLDQGPFGPLSRDYLLGAAALVATILFTGPVGAMLTRVLTIVP</sequence>
<feature type="transmembrane region" description="Helical" evidence="2">
    <location>
        <begin position="922"/>
        <end position="942"/>
    </location>
</feature>
<protein>
    <submittedName>
        <fullName evidence="3">Uncharacterized protein</fullName>
    </submittedName>
</protein>
<feature type="transmembrane region" description="Helical" evidence="2">
    <location>
        <begin position="12"/>
        <end position="29"/>
    </location>
</feature>
<feature type="transmembrane region" description="Helical" evidence="2">
    <location>
        <begin position="744"/>
        <end position="764"/>
    </location>
</feature>
<comment type="caution">
    <text evidence="3">The sequence shown here is derived from an EMBL/GenBank/DDBJ whole genome shotgun (WGS) entry which is preliminary data.</text>
</comment>
<dbReference type="EMBL" id="BAABRO010000001">
    <property type="protein sequence ID" value="GAA5505103.1"/>
    <property type="molecule type" value="Genomic_DNA"/>
</dbReference>
<feature type="transmembrane region" description="Helical" evidence="2">
    <location>
        <begin position="893"/>
        <end position="910"/>
    </location>
</feature>
<feature type="transmembrane region" description="Helical" evidence="2">
    <location>
        <begin position="816"/>
        <end position="838"/>
    </location>
</feature>
<organism evidence="3 4">
    <name type="scientific">Novipirellula caenicola</name>
    <dbReference type="NCBI Taxonomy" id="1536901"/>
    <lineage>
        <taxon>Bacteria</taxon>
        <taxon>Pseudomonadati</taxon>
        <taxon>Planctomycetota</taxon>
        <taxon>Planctomycetia</taxon>
        <taxon>Pirellulales</taxon>
        <taxon>Pirellulaceae</taxon>
        <taxon>Novipirellula</taxon>
    </lineage>
</organism>
<keyword evidence="2" id="KW-1133">Transmembrane helix</keyword>
<accession>A0ABP9VNV4</accession>
<evidence type="ECO:0000256" key="1">
    <source>
        <dbReference type="SAM" id="MobiDB-lite"/>
    </source>
</evidence>
<reference evidence="3 4" key="1">
    <citation type="submission" date="2024-02" db="EMBL/GenBank/DDBJ databases">
        <title>Rhodopirellula caenicola NBRC 110016.</title>
        <authorList>
            <person name="Ichikawa N."/>
            <person name="Katano-Makiyama Y."/>
            <person name="Hidaka K."/>
        </authorList>
    </citation>
    <scope>NUCLEOTIDE SEQUENCE [LARGE SCALE GENOMIC DNA]</scope>
    <source>
        <strain evidence="3 4">NBRC 110016</strain>
    </source>
</reference>
<feature type="transmembrane region" description="Helical" evidence="2">
    <location>
        <begin position="650"/>
        <end position="671"/>
    </location>
</feature>
<evidence type="ECO:0000256" key="2">
    <source>
        <dbReference type="SAM" id="Phobius"/>
    </source>
</evidence>
<proteinExistence type="predicted"/>
<feature type="region of interest" description="Disordered" evidence="1">
    <location>
        <begin position="167"/>
        <end position="228"/>
    </location>
</feature>
<gene>
    <name evidence="3" type="ORF">Rcae01_00544</name>
</gene>
<dbReference type="Proteomes" id="UP001416858">
    <property type="component" value="Unassembled WGS sequence"/>
</dbReference>
<name>A0ABP9VNV4_9BACT</name>
<keyword evidence="2" id="KW-0812">Transmembrane</keyword>
<dbReference type="RefSeq" id="WP_345682188.1">
    <property type="nucleotide sequence ID" value="NZ_BAABRO010000001.1"/>
</dbReference>
<keyword evidence="4" id="KW-1185">Reference proteome</keyword>
<feature type="transmembrane region" description="Helical" evidence="2">
    <location>
        <begin position="785"/>
        <end position="804"/>
    </location>
</feature>
<evidence type="ECO:0000313" key="4">
    <source>
        <dbReference type="Proteomes" id="UP001416858"/>
    </source>
</evidence>
<feature type="transmembrane region" description="Helical" evidence="2">
    <location>
        <begin position="709"/>
        <end position="729"/>
    </location>
</feature>
<keyword evidence="2" id="KW-0472">Membrane</keyword>
<feature type="transmembrane region" description="Helical" evidence="2">
    <location>
        <begin position="998"/>
        <end position="1019"/>
    </location>
</feature>
<evidence type="ECO:0000313" key="3">
    <source>
        <dbReference type="EMBL" id="GAA5505103.1"/>
    </source>
</evidence>